<protein>
    <submittedName>
        <fullName evidence="1">Uncharacterized protein</fullName>
    </submittedName>
</protein>
<keyword evidence="2" id="KW-1185">Reference proteome</keyword>
<dbReference type="AlphaFoldDB" id="B8GFE0"/>
<dbReference type="HOGENOM" id="CLU_1987649_0_0_2"/>
<name>B8GFE0_METPE</name>
<dbReference type="EMBL" id="CP001338">
    <property type="protein sequence ID" value="ACL15988.1"/>
    <property type="molecule type" value="Genomic_DNA"/>
</dbReference>
<dbReference type="GeneID" id="7270204"/>
<proteinExistence type="predicted"/>
<dbReference type="eggNOG" id="arCOG14147">
    <property type="taxonomic scope" value="Archaea"/>
</dbReference>
<dbReference type="STRING" id="521011.Mpal_0617"/>
<accession>B8GFE0</accession>
<reference evidence="1 2" key="1">
    <citation type="journal article" date="2015" name="Genome Announc.">
        <title>Complete Genome Sequence of Methanosphaerula palustris E1-9CT, a Hydrogenotrophic Methanogen Isolated from a Minerotrophic Fen Peatland.</title>
        <authorList>
            <person name="Cadillo-Quiroz H."/>
            <person name="Browne P."/>
            <person name="Kyrpides N."/>
            <person name="Woyke T."/>
            <person name="Goodwin L."/>
            <person name="Detter C."/>
            <person name="Yavitt J.B."/>
            <person name="Zinder S.H."/>
        </authorList>
    </citation>
    <scope>NUCLEOTIDE SEQUENCE [LARGE SCALE GENOMIC DNA]</scope>
    <source>
        <strain evidence="2">ATCC BAA-1556 / DSM 19958 / E1-9c</strain>
    </source>
</reference>
<dbReference type="OrthoDB" id="110226at2157"/>
<sequence length="125" mass="13764">MAAMLDMILAMPATEKRFMTLVQDLLPFIEAVTVSQSPDQALQVVEIPASSLSDGTITLLVLIATLYFTNHPLRVFKDPGTPVHPNLNPRKVIIVIKEIEGWYLAGIDGDQQQTFGLTPFTPQTT</sequence>
<organism evidence="1 2">
    <name type="scientific">Methanosphaerula palustris (strain ATCC BAA-1556 / DSM 19958 / E1-9c)</name>
    <dbReference type="NCBI Taxonomy" id="521011"/>
    <lineage>
        <taxon>Archaea</taxon>
        <taxon>Methanobacteriati</taxon>
        <taxon>Methanobacteriota</taxon>
        <taxon>Stenosarchaea group</taxon>
        <taxon>Methanomicrobia</taxon>
        <taxon>Methanomicrobiales</taxon>
        <taxon>Methanoregulaceae</taxon>
        <taxon>Methanosphaerula</taxon>
    </lineage>
</organism>
<dbReference type="KEGG" id="mpl:Mpal_0617"/>
<dbReference type="RefSeq" id="WP_012617307.1">
    <property type="nucleotide sequence ID" value="NC_011832.1"/>
</dbReference>
<dbReference type="Proteomes" id="UP000002457">
    <property type="component" value="Chromosome"/>
</dbReference>
<evidence type="ECO:0000313" key="1">
    <source>
        <dbReference type="EMBL" id="ACL15988.1"/>
    </source>
</evidence>
<gene>
    <name evidence="1" type="ordered locus">Mpal_0617</name>
</gene>
<evidence type="ECO:0000313" key="2">
    <source>
        <dbReference type="Proteomes" id="UP000002457"/>
    </source>
</evidence>